<evidence type="ECO:0000313" key="2">
    <source>
        <dbReference type="EMBL" id="PFG27194.1"/>
    </source>
</evidence>
<proteinExistence type="inferred from homology"/>
<dbReference type="InterPro" id="IPR010310">
    <property type="entry name" value="T7SS_ESAT-6-like"/>
</dbReference>
<evidence type="ECO:0000256" key="1">
    <source>
        <dbReference type="RuleBase" id="RU362001"/>
    </source>
</evidence>
<dbReference type="NCBIfam" id="TIGR03930">
    <property type="entry name" value="WXG100_ESAT6"/>
    <property type="match status" value="1"/>
</dbReference>
<dbReference type="InterPro" id="IPR036689">
    <property type="entry name" value="ESAT-6-like_sf"/>
</dbReference>
<accession>A0A2A9DKS3</accession>
<gene>
    <name evidence="2" type="ORF">ATK06_0244</name>
</gene>
<dbReference type="Gene3D" id="1.10.287.1060">
    <property type="entry name" value="ESAT-6-like"/>
    <property type="match status" value="1"/>
</dbReference>
<dbReference type="SUPFAM" id="SSF140453">
    <property type="entry name" value="EsxAB dimer-like"/>
    <property type="match status" value="1"/>
</dbReference>
<sequence>MSTIRYQFGAIDAAATDIQATSARINQLLDELKSFLAPMVSTWEGQSAEAYNEAQARWDKSAAELNTILATISKTVRQGNDQMADVNRAAAASWG</sequence>
<evidence type="ECO:0000313" key="3">
    <source>
        <dbReference type="Proteomes" id="UP000221653"/>
    </source>
</evidence>
<protein>
    <recommendedName>
        <fullName evidence="1">ESAT-6-like protein</fullName>
    </recommendedName>
</protein>
<dbReference type="EMBL" id="PDJF01000001">
    <property type="protein sequence ID" value="PFG27194.1"/>
    <property type="molecule type" value="Genomic_DNA"/>
</dbReference>
<organism evidence="2 3">
    <name type="scientific">Corynebacterium renale</name>
    <dbReference type="NCBI Taxonomy" id="1724"/>
    <lineage>
        <taxon>Bacteria</taxon>
        <taxon>Bacillati</taxon>
        <taxon>Actinomycetota</taxon>
        <taxon>Actinomycetes</taxon>
        <taxon>Mycobacteriales</taxon>
        <taxon>Corynebacteriaceae</taxon>
        <taxon>Corynebacterium</taxon>
    </lineage>
</organism>
<dbReference type="Pfam" id="PF06013">
    <property type="entry name" value="WXG100"/>
    <property type="match status" value="1"/>
</dbReference>
<dbReference type="OrthoDB" id="3387628at2"/>
<dbReference type="AlphaFoldDB" id="A0A2A9DKS3"/>
<dbReference type="STRING" id="1724.GCA_001044175_01518"/>
<reference evidence="2 3" key="1">
    <citation type="submission" date="2017-10" db="EMBL/GenBank/DDBJ databases">
        <title>Sequencing the genomes of 1000 actinobacteria strains.</title>
        <authorList>
            <person name="Klenk H.-P."/>
        </authorList>
    </citation>
    <scope>NUCLEOTIDE SEQUENCE [LARGE SCALE GENOMIC DNA]</scope>
    <source>
        <strain evidence="2 3">DSM 20688</strain>
    </source>
</reference>
<dbReference type="Proteomes" id="UP000221653">
    <property type="component" value="Unassembled WGS sequence"/>
</dbReference>
<name>A0A2A9DKS3_9CORY</name>
<comment type="similarity">
    <text evidence="1">Belongs to the WXG100 family.</text>
</comment>
<comment type="caution">
    <text evidence="2">The sequence shown here is derived from an EMBL/GenBank/DDBJ whole genome shotgun (WGS) entry which is preliminary data.</text>
</comment>
<dbReference type="RefSeq" id="WP_048379858.1">
    <property type="nucleotide sequence ID" value="NZ_LDYE01000006.1"/>
</dbReference>
<keyword evidence="3" id="KW-1185">Reference proteome</keyword>